<protein>
    <submittedName>
        <fullName evidence="2">Uncharacterized protein</fullName>
    </submittedName>
</protein>
<dbReference type="InParanoid" id="A0A7N2MU29"/>
<keyword evidence="1" id="KW-1133">Transmembrane helix</keyword>
<accession>A0A7N2MU29</accession>
<feature type="transmembrane region" description="Helical" evidence="1">
    <location>
        <begin position="100"/>
        <end position="122"/>
    </location>
</feature>
<evidence type="ECO:0000256" key="1">
    <source>
        <dbReference type="SAM" id="Phobius"/>
    </source>
</evidence>
<evidence type="ECO:0000313" key="2">
    <source>
        <dbReference type="EnsemblPlants" id="QL10p055339:mrna:CDS:1"/>
    </source>
</evidence>
<name>A0A7N2MU29_QUELO</name>
<keyword evidence="1" id="KW-0472">Membrane</keyword>
<feature type="transmembrane region" description="Helical" evidence="1">
    <location>
        <begin position="23"/>
        <end position="46"/>
    </location>
</feature>
<dbReference type="AlphaFoldDB" id="A0A7N2MU29"/>
<dbReference type="OMA" id="YITALWG"/>
<proteinExistence type="predicted"/>
<reference evidence="2 3" key="1">
    <citation type="journal article" date="2016" name="G3 (Bethesda)">
        <title>First Draft Assembly and Annotation of the Genome of a California Endemic Oak Quercus lobata Nee (Fagaceae).</title>
        <authorList>
            <person name="Sork V.L."/>
            <person name="Fitz-Gibbon S.T."/>
            <person name="Puiu D."/>
            <person name="Crepeau M."/>
            <person name="Gugger P.F."/>
            <person name="Sherman R."/>
            <person name="Stevens K."/>
            <person name="Langley C.H."/>
            <person name="Pellegrini M."/>
            <person name="Salzberg S.L."/>
        </authorList>
    </citation>
    <scope>NUCLEOTIDE SEQUENCE [LARGE SCALE GENOMIC DNA]</scope>
    <source>
        <strain evidence="2 3">cv. SW786</strain>
    </source>
</reference>
<feature type="transmembrane region" description="Helical" evidence="1">
    <location>
        <begin position="66"/>
        <end position="88"/>
    </location>
</feature>
<sequence length="145" mass="16820">MESSIPKGFDVFFLEMRHSFSKILPSFPVMFIIYASCTMGTMFMLLPHEQVDGSLVPTLVFNDRPTAYHAFLISIMFSFTGALSALLIQHRPRIERFCRAYAMASMISALAILLYITALWGFRYPTRLTEQKIRIWMKKFTTLSW</sequence>
<reference evidence="2" key="2">
    <citation type="submission" date="2021-01" db="UniProtKB">
        <authorList>
            <consortium name="EnsemblPlants"/>
        </authorList>
    </citation>
    <scope>IDENTIFICATION</scope>
</reference>
<dbReference type="Gramene" id="QL10p055339:mrna">
    <property type="protein sequence ID" value="QL10p055339:mrna:CDS:1"/>
    <property type="gene ID" value="QL10p055339"/>
</dbReference>
<keyword evidence="3" id="KW-1185">Reference proteome</keyword>
<dbReference type="Proteomes" id="UP000594261">
    <property type="component" value="Chromosome 10"/>
</dbReference>
<organism evidence="2 3">
    <name type="scientific">Quercus lobata</name>
    <name type="common">Valley oak</name>
    <dbReference type="NCBI Taxonomy" id="97700"/>
    <lineage>
        <taxon>Eukaryota</taxon>
        <taxon>Viridiplantae</taxon>
        <taxon>Streptophyta</taxon>
        <taxon>Embryophyta</taxon>
        <taxon>Tracheophyta</taxon>
        <taxon>Spermatophyta</taxon>
        <taxon>Magnoliopsida</taxon>
        <taxon>eudicotyledons</taxon>
        <taxon>Gunneridae</taxon>
        <taxon>Pentapetalae</taxon>
        <taxon>rosids</taxon>
        <taxon>fabids</taxon>
        <taxon>Fagales</taxon>
        <taxon>Fagaceae</taxon>
        <taxon>Quercus</taxon>
    </lineage>
</organism>
<dbReference type="EnsemblPlants" id="QL10p055339:mrna">
    <property type="protein sequence ID" value="QL10p055339:mrna:CDS:1"/>
    <property type="gene ID" value="QL10p055339"/>
</dbReference>
<dbReference type="EMBL" id="LRBV02000010">
    <property type="status" value="NOT_ANNOTATED_CDS"/>
    <property type="molecule type" value="Genomic_DNA"/>
</dbReference>
<evidence type="ECO:0000313" key="3">
    <source>
        <dbReference type="Proteomes" id="UP000594261"/>
    </source>
</evidence>
<keyword evidence="1" id="KW-0812">Transmembrane</keyword>